<keyword evidence="2" id="KW-1185">Reference proteome</keyword>
<dbReference type="SUPFAM" id="SSF101082">
    <property type="entry name" value="Typo IV secretion system protein TraC"/>
    <property type="match status" value="1"/>
</dbReference>
<dbReference type="InterPro" id="IPR023220">
    <property type="entry name" value="T4SS_VirB5-domain"/>
</dbReference>
<proteinExistence type="predicted"/>
<reference evidence="1 2" key="1">
    <citation type="submission" date="2018-06" db="EMBL/GenBank/DDBJ databases">
        <authorList>
            <consortium name="Pathogen Informatics"/>
            <person name="Doyle S."/>
        </authorList>
    </citation>
    <scope>NUCLEOTIDE SEQUENCE [LARGE SCALE GENOMIC DNA]</scope>
    <source>
        <strain evidence="1 2">NCTC12877</strain>
    </source>
</reference>
<sequence length="96" mass="11115">MANSVDLQKDPKAAADLLNRIQVEIAMIQLQSNQLQMMNMLMQAEKDSRSKERWKTLGSSIIHKIAKERSTKVYSINDTICVYTDFFNPCMPTFYH</sequence>
<name>A0A378QMD1_9GAMM</name>
<accession>A0A378QMD1</accession>
<dbReference type="Pfam" id="PF07996">
    <property type="entry name" value="T4SS"/>
    <property type="match status" value="1"/>
</dbReference>
<dbReference type="AlphaFoldDB" id="A0A378QMD1"/>
<evidence type="ECO:0000313" key="2">
    <source>
        <dbReference type="Proteomes" id="UP000254065"/>
    </source>
</evidence>
<gene>
    <name evidence="1" type="ORF">NCTC12877_00053</name>
</gene>
<dbReference type="EMBL" id="UGQB01000002">
    <property type="protein sequence ID" value="STZ01590.1"/>
    <property type="molecule type" value="Genomic_DNA"/>
</dbReference>
<organism evidence="1 2">
    <name type="scientific">Moraxella caprae</name>
    <dbReference type="NCBI Taxonomy" id="90240"/>
    <lineage>
        <taxon>Bacteria</taxon>
        <taxon>Pseudomonadati</taxon>
        <taxon>Pseudomonadota</taxon>
        <taxon>Gammaproteobacteria</taxon>
        <taxon>Moraxellales</taxon>
        <taxon>Moraxellaceae</taxon>
        <taxon>Moraxella</taxon>
    </lineage>
</organism>
<dbReference type="InterPro" id="IPR014158">
    <property type="entry name" value="T4SS_VirB5"/>
</dbReference>
<dbReference type="Gene3D" id="1.20.58.430">
    <property type="entry name" value="Type IV secretion system, VirB5-domain"/>
    <property type="match status" value="1"/>
</dbReference>
<evidence type="ECO:0000313" key="1">
    <source>
        <dbReference type="EMBL" id="STZ01590.1"/>
    </source>
</evidence>
<dbReference type="Proteomes" id="UP000254065">
    <property type="component" value="Unassembled WGS sequence"/>
</dbReference>
<protein>
    <submittedName>
        <fullName evidence="1">P-type DNA transfer protein VirB5</fullName>
    </submittedName>
</protein>